<dbReference type="GeneID" id="75052448"/>
<comment type="similarity">
    <text evidence="2">Belongs to the UPF0410 family.</text>
</comment>
<keyword evidence="3" id="KW-1003">Cell membrane</keyword>
<keyword evidence="4 7" id="KW-0812">Transmembrane</keyword>
<dbReference type="PANTHER" id="PTHR33884">
    <property type="entry name" value="UPF0410 PROTEIN YMGE"/>
    <property type="match status" value="1"/>
</dbReference>
<sequence length="77" mass="8033">MLTSLIIGIVSGWIAGRIMDVKKGGFIKTIATGIVGSFVGSAVISIVGFHANGFLANIIVSVFGACIFLFVAKKIFK</sequence>
<evidence type="ECO:0000313" key="10">
    <source>
        <dbReference type="Proteomes" id="UP000289794"/>
    </source>
</evidence>
<keyword evidence="6 7" id="KW-0472">Membrane</keyword>
<dbReference type="AlphaFoldDB" id="A0A4P6LTK1"/>
<comment type="subcellular location">
    <subcellularLocation>
        <location evidence="1">Cell membrane</location>
        <topology evidence="1">Multi-pass membrane protein</topology>
    </subcellularLocation>
</comment>
<dbReference type="Proteomes" id="UP000289794">
    <property type="component" value="Chromosome"/>
</dbReference>
<evidence type="ECO:0000256" key="1">
    <source>
        <dbReference type="ARBA" id="ARBA00004651"/>
    </source>
</evidence>
<name>A0A4P6LTK1_9FIRM</name>
<dbReference type="PANTHER" id="PTHR33884:SF3">
    <property type="entry name" value="UPF0410 PROTEIN YMGE"/>
    <property type="match status" value="1"/>
</dbReference>
<evidence type="ECO:0000313" key="8">
    <source>
        <dbReference type="EMBL" id="QBE95306.1"/>
    </source>
</evidence>
<evidence type="ECO:0000256" key="4">
    <source>
        <dbReference type="ARBA" id="ARBA00022692"/>
    </source>
</evidence>
<evidence type="ECO:0000313" key="11">
    <source>
        <dbReference type="Proteomes" id="UP000515789"/>
    </source>
</evidence>
<reference evidence="9 11" key="2">
    <citation type="submission" date="2019-04" db="EMBL/GenBank/DDBJ databases">
        <authorList>
            <person name="Schori C."/>
            <person name="Ahrens C."/>
        </authorList>
    </citation>
    <scope>NUCLEOTIDE SEQUENCE [LARGE SCALE GENOMIC DNA]</scope>
    <source>
        <strain evidence="9 11">DSM 2950</strain>
    </source>
</reference>
<evidence type="ECO:0000256" key="7">
    <source>
        <dbReference type="SAM" id="Phobius"/>
    </source>
</evidence>
<reference evidence="8 10" key="1">
    <citation type="submission" date="2019-01" db="EMBL/GenBank/DDBJ databases">
        <title>PMF-metabolizing Aryl O-demethylase.</title>
        <authorList>
            <person name="Kim M."/>
        </authorList>
    </citation>
    <scope>NUCLEOTIDE SEQUENCE [LARGE SCALE GENOMIC DNA]</scope>
    <source>
        <strain evidence="8 10">PMF1</strain>
    </source>
</reference>
<protein>
    <submittedName>
        <fullName evidence="9">GlsB/YeaQ/YmgE family stress response membrane protein</fullName>
    </submittedName>
</protein>
<dbReference type="GO" id="GO:0005886">
    <property type="term" value="C:plasma membrane"/>
    <property type="evidence" value="ECO:0007669"/>
    <property type="project" value="UniProtKB-SubCell"/>
</dbReference>
<proteinExistence type="inferred from homology"/>
<organism evidence="8 10">
    <name type="scientific">Blautia producta</name>
    <dbReference type="NCBI Taxonomy" id="33035"/>
    <lineage>
        <taxon>Bacteria</taxon>
        <taxon>Bacillati</taxon>
        <taxon>Bacillota</taxon>
        <taxon>Clostridia</taxon>
        <taxon>Lachnospirales</taxon>
        <taxon>Lachnospiraceae</taxon>
        <taxon>Blautia</taxon>
    </lineage>
</organism>
<dbReference type="KEGG" id="bpro:PMF13cell1_00827"/>
<dbReference type="Proteomes" id="UP000515789">
    <property type="component" value="Chromosome"/>
</dbReference>
<dbReference type="EMBL" id="CP039126">
    <property type="protein sequence ID" value="QMW76847.1"/>
    <property type="molecule type" value="Genomic_DNA"/>
</dbReference>
<dbReference type="RefSeq" id="WP_018593067.1">
    <property type="nucleotide sequence ID" value="NZ_AP031416.1"/>
</dbReference>
<evidence type="ECO:0000313" key="9">
    <source>
        <dbReference type="EMBL" id="QMW76847.1"/>
    </source>
</evidence>
<feature type="transmembrane region" description="Helical" evidence="7">
    <location>
        <begin position="54"/>
        <end position="72"/>
    </location>
</feature>
<dbReference type="InterPro" id="IPR007341">
    <property type="entry name" value="Transgly_assoc"/>
</dbReference>
<evidence type="ECO:0000256" key="3">
    <source>
        <dbReference type="ARBA" id="ARBA00022475"/>
    </source>
</evidence>
<evidence type="ECO:0000256" key="5">
    <source>
        <dbReference type="ARBA" id="ARBA00022989"/>
    </source>
</evidence>
<accession>A0A4P6LTK1</accession>
<dbReference type="Pfam" id="PF04226">
    <property type="entry name" value="Transgly_assoc"/>
    <property type="match status" value="1"/>
</dbReference>
<keyword evidence="5 7" id="KW-1133">Transmembrane helix</keyword>
<evidence type="ECO:0000256" key="2">
    <source>
        <dbReference type="ARBA" id="ARBA00011006"/>
    </source>
</evidence>
<gene>
    <name evidence="9" type="ORF">E5259_04105</name>
    <name evidence="8" type="ORF">PMF13cell1_00827</name>
</gene>
<dbReference type="EMBL" id="CP035945">
    <property type="protein sequence ID" value="QBE95306.1"/>
    <property type="molecule type" value="Genomic_DNA"/>
</dbReference>
<feature type="transmembrane region" description="Helical" evidence="7">
    <location>
        <begin position="26"/>
        <end position="48"/>
    </location>
</feature>
<evidence type="ECO:0000256" key="6">
    <source>
        <dbReference type="ARBA" id="ARBA00023136"/>
    </source>
</evidence>